<keyword evidence="2" id="KW-1133">Transmembrane helix</keyword>
<reference evidence="4" key="2">
    <citation type="journal article" date="2015" name="Fish Shellfish Immunol.">
        <title>Early steps in the European eel (Anguilla anguilla)-Vibrio vulnificus interaction in the gills: Role of the RtxA13 toxin.</title>
        <authorList>
            <person name="Callol A."/>
            <person name="Pajuelo D."/>
            <person name="Ebbesson L."/>
            <person name="Teles M."/>
            <person name="MacKenzie S."/>
            <person name="Amaro C."/>
        </authorList>
    </citation>
    <scope>NUCLEOTIDE SEQUENCE</scope>
</reference>
<keyword evidence="2" id="KW-0472">Membrane</keyword>
<evidence type="ECO:0000256" key="1">
    <source>
        <dbReference type="SAM" id="MobiDB-lite"/>
    </source>
</evidence>
<protein>
    <recommendedName>
        <fullName evidence="3">Cationic amino acid transporter C-terminal domain-containing protein</fullName>
    </recommendedName>
</protein>
<sequence>MMQLDLATWCRFAVWMVIGFLIYFAYGMWHSMDGASGSSQKYEPALQLKRPPSI</sequence>
<name>A0A0E9QQL3_ANGAN</name>
<dbReference type="EMBL" id="GBXM01090194">
    <property type="protein sequence ID" value="JAH18383.1"/>
    <property type="molecule type" value="Transcribed_RNA"/>
</dbReference>
<feature type="region of interest" description="Disordered" evidence="1">
    <location>
        <begin position="35"/>
        <end position="54"/>
    </location>
</feature>
<dbReference type="AlphaFoldDB" id="A0A0E9QQL3"/>
<feature type="domain" description="Cationic amino acid transporter C-terminal" evidence="3">
    <location>
        <begin position="1"/>
        <end position="31"/>
    </location>
</feature>
<accession>A0A0E9QQL3</accession>
<keyword evidence="2" id="KW-0812">Transmembrane</keyword>
<dbReference type="InterPro" id="IPR029485">
    <property type="entry name" value="CAT_C"/>
</dbReference>
<feature type="transmembrane region" description="Helical" evidence="2">
    <location>
        <begin position="12"/>
        <end position="29"/>
    </location>
</feature>
<evidence type="ECO:0000256" key="2">
    <source>
        <dbReference type="SAM" id="Phobius"/>
    </source>
</evidence>
<dbReference type="Pfam" id="PF13906">
    <property type="entry name" value="AA_permease_C"/>
    <property type="match status" value="1"/>
</dbReference>
<evidence type="ECO:0000313" key="4">
    <source>
        <dbReference type="EMBL" id="JAH18383.1"/>
    </source>
</evidence>
<reference evidence="4" key="1">
    <citation type="submission" date="2014-11" db="EMBL/GenBank/DDBJ databases">
        <authorList>
            <person name="Amaro Gonzalez C."/>
        </authorList>
    </citation>
    <scope>NUCLEOTIDE SEQUENCE</scope>
</reference>
<organism evidence="4">
    <name type="scientific">Anguilla anguilla</name>
    <name type="common">European freshwater eel</name>
    <name type="synonym">Muraena anguilla</name>
    <dbReference type="NCBI Taxonomy" id="7936"/>
    <lineage>
        <taxon>Eukaryota</taxon>
        <taxon>Metazoa</taxon>
        <taxon>Chordata</taxon>
        <taxon>Craniata</taxon>
        <taxon>Vertebrata</taxon>
        <taxon>Euteleostomi</taxon>
        <taxon>Actinopterygii</taxon>
        <taxon>Neopterygii</taxon>
        <taxon>Teleostei</taxon>
        <taxon>Anguilliformes</taxon>
        <taxon>Anguillidae</taxon>
        <taxon>Anguilla</taxon>
    </lineage>
</organism>
<evidence type="ECO:0000259" key="3">
    <source>
        <dbReference type="Pfam" id="PF13906"/>
    </source>
</evidence>
<proteinExistence type="predicted"/>